<protein>
    <submittedName>
        <fullName evidence="2 3">Uncharacterized protein</fullName>
    </submittedName>
</protein>
<dbReference type="PaxDb" id="55529-EKX41636"/>
<accession>L1IZG0</accession>
<dbReference type="GeneID" id="17298339"/>
<evidence type="ECO:0000313" key="2">
    <source>
        <dbReference type="EMBL" id="EKX41636.1"/>
    </source>
</evidence>
<evidence type="ECO:0000256" key="1">
    <source>
        <dbReference type="SAM" id="SignalP"/>
    </source>
</evidence>
<reference evidence="2 4" key="1">
    <citation type="journal article" date="2012" name="Nature">
        <title>Algal genomes reveal evolutionary mosaicism and the fate of nucleomorphs.</title>
        <authorList>
            <consortium name="DOE Joint Genome Institute"/>
            <person name="Curtis B.A."/>
            <person name="Tanifuji G."/>
            <person name="Burki F."/>
            <person name="Gruber A."/>
            <person name="Irimia M."/>
            <person name="Maruyama S."/>
            <person name="Arias M.C."/>
            <person name="Ball S.G."/>
            <person name="Gile G.H."/>
            <person name="Hirakawa Y."/>
            <person name="Hopkins J.F."/>
            <person name="Kuo A."/>
            <person name="Rensing S.A."/>
            <person name="Schmutz J."/>
            <person name="Symeonidi A."/>
            <person name="Elias M."/>
            <person name="Eveleigh R.J."/>
            <person name="Herman E.K."/>
            <person name="Klute M.J."/>
            <person name="Nakayama T."/>
            <person name="Obornik M."/>
            <person name="Reyes-Prieto A."/>
            <person name="Armbrust E.V."/>
            <person name="Aves S.J."/>
            <person name="Beiko R.G."/>
            <person name="Coutinho P."/>
            <person name="Dacks J.B."/>
            <person name="Durnford D.G."/>
            <person name="Fast N.M."/>
            <person name="Green B.R."/>
            <person name="Grisdale C.J."/>
            <person name="Hempel F."/>
            <person name="Henrissat B."/>
            <person name="Hoppner M.P."/>
            <person name="Ishida K."/>
            <person name="Kim E."/>
            <person name="Koreny L."/>
            <person name="Kroth P.G."/>
            <person name="Liu Y."/>
            <person name="Malik S.B."/>
            <person name="Maier U.G."/>
            <person name="McRose D."/>
            <person name="Mock T."/>
            <person name="Neilson J.A."/>
            <person name="Onodera N.T."/>
            <person name="Poole A.M."/>
            <person name="Pritham E.J."/>
            <person name="Richards T.A."/>
            <person name="Rocap G."/>
            <person name="Roy S.W."/>
            <person name="Sarai C."/>
            <person name="Schaack S."/>
            <person name="Shirato S."/>
            <person name="Slamovits C.H."/>
            <person name="Spencer D.F."/>
            <person name="Suzuki S."/>
            <person name="Worden A.Z."/>
            <person name="Zauner S."/>
            <person name="Barry K."/>
            <person name="Bell C."/>
            <person name="Bharti A.K."/>
            <person name="Crow J.A."/>
            <person name="Grimwood J."/>
            <person name="Kramer R."/>
            <person name="Lindquist E."/>
            <person name="Lucas S."/>
            <person name="Salamov A."/>
            <person name="McFadden G.I."/>
            <person name="Lane C.E."/>
            <person name="Keeling P.J."/>
            <person name="Gray M.W."/>
            <person name="Grigoriev I.V."/>
            <person name="Archibald J.M."/>
        </authorList>
    </citation>
    <scope>NUCLEOTIDE SEQUENCE</scope>
    <source>
        <strain evidence="2 4">CCMP2712</strain>
    </source>
</reference>
<dbReference type="OrthoDB" id="5313at2759"/>
<sequence length="274" mass="29621">MFTPGMLRSAVTMASLGAVMAFVTCPVGPSSAMKGKTSVASSMLQLRRNAPPSLDCSMKQDVPESRRELLSNFVQAGAGLLVSSLPLPSFAATKEELKCRAAIGGGQRCEGSKNVEFKKAFETVAGGQVKVTGDPNKVSTYLSQIDAGYQTLVELQEKWDGYIAAGDGDVIRRRLGTVGNKSPLFNIRKAFEGAMKACARRSDISGEELDELEEEFNIILSLIAEVDYNLYSTGYVGTDETASTLRENGKSALDRVLSKYEKFDKAIERFAKAE</sequence>
<proteinExistence type="predicted"/>
<dbReference type="KEGG" id="gtt:GUITHDRAFT_164343"/>
<keyword evidence="4" id="KW-1185">Reference proteome</keyword>
<dbReference type="Proteomes" id="UP000011087">
    <property type="component" value="Unassembled WGS sequence"/>
</dbReference>
<dbReference type="HOGENOM" id="CLU_1017227_0_0_1"/>
<feature type="signal peptide" evidence="1">
    <location>
        <begin position="1"/>
        <end position="21"/>
    </location>
</feature>
<reference evidence="4" key="2">
    <citation type="submission" date="2012-11" db="EMBL/GenBank/DDBJ databases">
        <authorList>
            <person name="Kuo A."/>
            <person name="Curtis B.A."/>
            <person name="Tanifuji G."/>
            <person name="Burki F."/>
            <person name="Gruber A."/>
            <person name="Irimia M."/>
            <person name="Maruyama S."/>
            <person name="Arias M.C."/>
            <person name="Ball S.G."/>
            <person name="Gile G.H."/>
            <person name="Hirakawa Y."/>
            <person name="Hopkins J.F."/>
            <person name="Rensing S.A."/>
            <person name="Schmutz J."/>
            <person name="Symeonidi A."/>
            <person name="Elias M."/>
            <person name="Eveleigh R.J."/>
            <person name="Herman E.K."/>
            <person name="Klute M.J."/>
            <person name="Nakayama T."/>
            <person name="Obornik M."/>
            <person name="Reyes-Prieto A."/>
            <person name="Armbrust E.V."/>
            <person name="Aves S.J."/>
            <person name="Beiko R.G."/>
            <person name="Coutinho P."/>
            <person name="Dacks J.B."/>
            <person name="Durnford D.G."/>
            <person name="Fast N.M."/>
            <person name="Green B.R."/>
            <person name="Grisdale C."/>
            <person name="Hempe F."/>
            <person name="Henrissat B."/>
            <person name="Hoppner M.P."/>
            <person name="Ishida K.-I."/>
            <person name="Kim E."/>
            <person name="Koreny L."/>
            <person name="Kroth P.G."/>
            <person name="Liu Y."/>
            <person name="Malik S.-B."/>
            <person name="Maier U.G."/>
            <person name="McRose D."/>
            <person name="Mock T."/>
            <person name="Neilson J.A."/>
            <person name="Onodera N.T."/>
            <person name="Poole A.M."/>
            <person name="Pritham E.J."/>
            <person name="Richards T.A."/>
            <person name="Rocap G."/>
            <person name="Roy S.W."/>
            <person name="Sarai C."/>
            <person name="Schaack S."/>
            <person name="Shirato S."/>
            <person name="Slamovits C.H."/>
            <person name="Spencer D.F."/>
            <person name="Suzuki S."/>
            <person name="Worden A.Z."/>
            <person name="Zauner S."/>
            <person name="Barry K."/>
            <person name="Bell C."/>
            <person name="Bharti A.K."/>
            <person name="Crow J.A."/>
            <person name="Grimwood J."/>
            <person name="Kramer R."/>
            <person name="Lindquist E."/>
            <person name="Lucas S."/>
            <person name="Salamov A."/>
            <person name="McFadden G.I."/>
            <person name="Lane C.E."/>
            <person name="Keeling P.J."/>
            <person name="Gray M.W."/>
            <person name="Grigoriev I.V."/>
            <person name="Archibald J.M."/>
        </authorList>
    </citation>
    <scope>NUCLEOTIDE SEQUENCE</scope>
    <source>
        <strain evidence="4">CCMP2712</strain>
    </source>
</reference>
<organism evidence="2">
    <name type="scientific">Guillardia theta (strain CCMP2712)</name>
    <name type="common">Cryptophyte</name>
    <dbReference type="NCBI Taxonomy" id="905079"/>
    <lineage>
        <taxon>Eukaryota</taxon>
        <taxon>Cryptophyceae</taxon>
        <taxon>Pyrenomonadales</taxon>
        <taxon>Geminigeraceae</taxon>
        <taxon>Guillardia</taxon>
    </lineage>
</organism>
<name>L1IZG0_GUITC</name>
<evidence type="ECO:0000313" key="3">
    <source>
        <dbReference type="EnsemblProtists" id="EKX41636"/>
    </source>
</evidence>
<dbReference type="RefSeq" id="XP_005828616.1">
    <property type="nucleotide sequence ID" value="XM_005828559.1"/>
</dbReference>
<keyword evidence="1" id="KW-0732">Signal</keyword>
<dbReference type="AlphaFoldDB" id="L1IZG0"/>
<dbReference type="EnsemblProtists" id="EKX41636">
    <property type="protein sequence ID" value="EKX41636"/>
    <property type="gene ID" value="GUITHDRAFT_164343"/>
</dbReference>
<gene>
    <name evidence="2" type="ORF">GUITHDRAFT_164343</name>
</gene>
<reference evidence="3" key="3">
    <citation type="submission" date="2015-06" db="UniProtKB">
        <authorList>
            <consortium name="EnsemblProtists"/>
        </authorList>
    </citation>
    <scope>IDENTIFICATION</scope>
</reference>
<evidence type="ECO:0000313" key="4">
    <source>
        <dbReference type="Proteomes" id="UP000011087"/>
    </source>
</evidence>
<dbReference type="EMBL" id="JH993022">
    <property type="protein sequence ID" value="EKX41636.1"/>
    <property type="molecule type" value="Genomic_DNA"/>
</dbReference>
<feature type="chain" id="PRO_5008770670" evidence="1">
    <location>
        <begin position="22"/>
        <end position="274"/>
    </location>
</feature>